<gene>
    <name evidence="1" type="ORF">D7V20_01045</name>
</gene>
<proteinExistence type="predicted"/>
<evidence type="ECO:0000313" key="1">
    <source>
        <dbReference type="EMBL" id="RKG41006.1"/>
    </source>
</evidence>
<name>A0A3A8F5I3_9GAMM</name>
<protein>
    <submittedName>
        <fullName evidence="1">Uncharacterized protein</fullName>
    </submittedName>
</protein>
<accession>A0A3A8F5I3</accession>
<dbReference type="RefSeq" id="WP_120382499.1">
    <property type="nucleotide sequence ID" value="NZ_RAXT01000001.1"/>
</dbReference>
<sequence length="87" mass="9907">MIFKDHIVRIDNIKTIQMLNAAKIDHQVIAMFMTCEGIPLEKEDVCAILRQYDALGLHKVSHKKAKALIQAKMNHFEDSELPCPAAY</sequence>
<reference evidence="1 2" key="1">
    <citation type="submission" date="2018-09" db="EMBL/GenBank/DDBJ databases">
        <title>The draft genome of Acinetobacter spp. strains.</title>
        <authorList>
            <person name="Qin J."/>
            <person name="Feng Y."/>
            <person name="Zong Z."/>
        </authorList>
    </citation>
    <scope>NUCLEOTIDE SEQUENCE [LARGE SCALE GENOMIC DNA]</scope>
    <source>
        <strain evidence="1 2">WCHAc060115</strain>
    </source>
</reference>
<dbReference type="AlphaFoldDB" id="A0A3A8F5I3"/>
<evidence type="ECO:0000313" key="2">
    <source>
        <dbReference type="Proteomes" id="UP000280405"/>
    </source>
</evidence>
<organism evidence="1 2">
    <name type="scientific">Acinetobacter rongchengensis</name>
    <dbReference type="NCBI Taxonomy" id="2419601"/>
    <lineage>
        <taxon>Bacteria</taxon>
        <taxon>Pseudomonadati</taxon>
        <taxon>Pseudomonadota</taxon>
        <taxon>Gammaproteobacteria</taxon>
        <taxon>Moraxellales</taxon>
        <taxon>Moraxellaceae</taxon>
        <taxon>Acinetobacter</taxon>
    </lineage>
</organism>
<dbReference type="OrthoDB" id="6696026at2"/>
<keyword evidence="2" id="KW-1185">Reference proteome</keyword>
<dbReference type="Proteomes" id="UP000280405">
    <property type="component" value="Unassembled WGS sequence"/>
</dbReference>
<dbReference type="EMBL" id="RAXT01000001">
    <property type="protein sequence ID" value="RKG41006.1"/>
    <property type="molecule type" value="Genomic_DNA"/>
</dbReference>
<comment type="caution">
    <text evidence="1">The sequence shown here is derived from an EMBL/GenBank/DDBJ whole genome shotgun (WGS) entry which is preliminary data.</text>
</comment>